<evidence type="ECO:0000256" key="1">
    <source>
        <dbReference type="ARBA" id="ARBA00022723"/>
    </source>
</evidence>
<dbReference type="SUPFAM" id="SSF90229">
    <property type="entry name" value="CCCH zinc finger"/>
    <property type="match status" value="1"/>
</dbReference>
<dbReference type="InterPro" id="IPR036855">
    <property type="entry name" value="Znf_CCCH_sf"/>
</dbReference>
<feature type="compositionally biased region" description="Basic residues" evidence="5">
    <location>
        <begin position="1"/>
        <end position="12"/>
    </location>
</feature>
<evidence type="ECO:0000313" key="7">
    <source>
        <dbReference type="Proteomes" id="UP000504633"/>
    </source>
</evidence>
<feature type="region of interest" description="Disordered" evidence="5">
    <location>
        <begin position="345"/>
        <end position="371"/>
    </location>
</feature>
<dbReference type="GeneID" id="111603958"/>
<name>A0A6J1M8G7_DROHY</name>
<accession>A0A6J1M8G7</accession>
<evidence type="ECO:0000256" key="5">
    <source>
        <dbReference type="SAM" id="MobiDB-lite"/>
    </source>
</evidence>
<keyword evidence="2 4" id="KW-0863">Zinc-finger</keyword>
<dbReference type="RefSeq" id="XP_023177565.2">
    <property type="nucleotide sequence ID" value="XM_023321797.2"/>
</dbReference>
<feature type="compositionally biased region" description="Basic residues" evidence="5">
    <location>
        <begin position="356"/>
        <end position="371"/>
    </location>
</feature>
<dbReference type="KEGG" id="dhe:111603958"/>
<dbReference type="PROSITE" id="PS50103">
    <property type="entry name" value="ZF_C3H1"/>
    <property type="match status" value="1"/>
</dbReference>
<dbReference type="AlphaFoldDB" id="A0A6J1M8G7"/>
<dbReference type="PANTHER" id="PTHR46582">
    <property type="entry name" value="ZINC FINGER CCCH DOMAIN-CONTAINING PROTEIN 18"/>
    <property type="match status" value="1"/>
</dbReference>
<feature type="region of interest" description="Disordered" evidence="5">
    <location>
        <begin position="251"/>
        <end position="293"/>
    </location>
</feature>
<gene>
    <name evidence="8" type="primary">LOC111603958</name>
</gene>
<keyword evidence="1 4" id="KW-0479">Metal-binding</keyword>
<feature type="zinc finger region" description="C3H1-type" evidence="4">
    <location>
        <begin position="100"/>
        <end position="127"/>
    </location>
</feature>
<dbReference type="GO" id="GO:0003723">
    <property type="term" value="F:RNA binding"/>
    <property type="evidence" value="ECO:0007669"/>
    <property type="project" value="TreeGrafter"/>
</dbReference>
<dbReference type="InterPro" id="IPR041367">
    <property type="entry name" value="Znf-CCCH_4"/>
</dbReference>
<feature type="compositionally biased region" description="Low complexity" evidence="5">
    <location>
        <begin position="262"/>
        <end position="284"/>
    </location>
</feature>
<feature type="region of interest" description="Disordered" evidence="5">
    <location>
        <begin position="1"/>
        <end position="96"/>
    </location>
</feature>
<dbReference type="OrthoDB" id="7873117at2759"/>
<organism evidence="7 8">
    <name type="scientific">Drosophila hydei</name>
    <name type="common">Fruit fly</name>
    <dbReference type="NCBI Taxonomy" id="7224"/>
    <lineage>
        <taxon>Eukaryota</taxon>
        <taxon>Metazoa</taxon>
        <taxon>Ecdysozoa</taxon>
        <taxon>Arthropoda</taxon>
        <taxon>Hexapoda</taxon>
        <taxon>Insecta</taxon>
        <taxon>Pterygota</taxon>
        <taxon>Neoptera</taxon>
        <taxon>Endopterygota</taxon>
        <taxon>Diptera</taxon>
        <taxon>Brachycera</taxon>
        <taxon>Muscomorpha</taxon>
        <taxon>Ephydroidea</taxon>
        <taxon>Drosophilidae</taxon>
        <taxon>Drosophila</taxon>
    </lineage>
</organism>
<reference evidence="8" key="1">
    <citation type="submission" date="2025-08" db="UniProtKB">
        <authorList>
            <consortium name="RefSeq"/>
        </authorList>
    </citation>
    <scope>IDENTIFICATION</scope>
    <source>
        <strain evidence="8">15085-1641.00</strain>
        <tissue evidence="8">Whole body</tissue>
    </source>
</reference>
<feature type="compositionally biased region" description="Basic and acidic residues" evidence="5">
    <location>
        <begin position="47"/>
        <end position="62"/>
    </location>
</feature>
<sequence>MTSTPRRRRKNSLKMEAKSSRIKWKSMKSHHDHDKEIRNKRDKLSRKKESRESPARGRHEEASLQQMQPRQDLPYTRKRSKQSPQPVDLEDGEISDEDVEESLPICRFYLSNNCTWGSSCRFRHPGKTDMGNYVMFERVNLPLPWMLDMYGNMNSLPPATDWMDYSTKHETELESSFERSLQSFRQMMLQAGFKVGNEHGDKEQPLVEYNDLDTDPYYTQQEHDELHDKEHPPMLARLQCLNYSPSGSIGSRRFHELDRQSSRSSSSSSDYSSTTNSLSSSSPTTPWPANPLKRKPYYKLKGRRLSNYSSSASDWSSYSSSTHTSELSYSSLDMDSITYYPNSKRRCKTYREPPLKNRKTIGKLSRRKRKT</sequence>
<protein>
    <submittedName>
        <fullName evidence="8">Zinc finger CCCH domain-containing protein 18</fullName>
    </submittedName>
</protein>
<dbReference type="OMA" id="TDPYYTH"/>
<keyword evidence="3 4" id="KW-0862">Zinc</keyword>
<evidence type="ECO:0000256" key="2">
    <source>
        <dbReference type="ARBA" id="ARBA00022771"/>
    </source>
</evidence>
<dbReference type="GO" id="GO:0071011">
    <property type="term" value="C:precatalytic spliceosome"/>
    <property type="evidence" value="ECO:0007669"/>
    <property type="project" value="TreeGrafter"/>
</dbReference>
<feature type="compositionally biased region" description="Basic and acidic residues" evidence="5">
    <location>
        <begin position="29"/>
        <end position="39"/>
    </location>
</feature>
<dbReference type="Gene3D" id="4.10.1000.10">
    <property type="entry name" value="Zinc finger, CCCH-type"/>
    <property type="match status" value="1"/>
</dbReference>
<feature type="domain" description="C3H1-type" evidence="6">
    <location>
        <begin position="100"/>
        <end position="127"/>
    </location>
</feature>
<dbReference type="PANTHER" id="PTHR46582:SF1">
    <property type="entry name" value="ZINC FINGER CCCH DOMAIN-CONTAINING PROTEIN 18"/>
    <property type="match status" value="1"/>
</dbReference>
<dbReference type="GO" id="GO:0008270">
    <property type="term" value="F:zinc ion binding"/>
    <property type="evidence" value="ECO:0007669"/>
    <property type="project" value="UniProtKB-KW"/>
</dbReference>
<evidence type="ECO:0000259" key="6">
    <source>
        <dbReference type="PROSITE" id="PS50103"/>
    </source>
</evidence>
<evidence type="ECO:0000256" key="4">
    <source>
        <dbReference type="PROSITE-ProRule" id="PRU00723"/>
    </source>
</evidence>
<proteinExistence type="predicted"/>
<keyword evidence="7" id="KW-1185">Reference proteome</keyword>
<dbReference type="InterPro" id="IPR052647">
    <property type="entry name" value="Zinc_finger_CCCH-type"/>
</dbReference>
<evidence type="ECO:0000256" key="3">
    <source>
        <dbReference type="ARBA" id="ARBA00022833"/>
    </source>
</evidence>
<evidence type="ECO:0000313" key="8">
    <source>
        <dbReference type="RefSeq" id="XP_023177565.2"/>
    </source>
</evidence>
<dbReference type="InterPro" id="IPR000571">
    <property type="entry name" value="Znf_CCCH"/>
</dbReference>
<dbReference type="Proteomes" id="UP000504633">
    <property type="component" value="Unplaced"/>
</dbReference>
<dbReference type="Pfam" id="PF18044">
    <property type="entry name" value="zf-CCCH_4"/>
    <property type="match status" value="1"/>
</dbReference>